<sequence length="80" mass="8641">MVSSSSVVIDLGGLVFSHSLACPSRINGKYLSWMASTGTPFILIPSMSSWNRLGCDRGHSPSLPQNTTEPRSMVMIEVLT</sequence>
<gene>
    <name evidence="1" type="ORF">LTRI10_LOCUS42643</name>
</gene>
<dbReference type="AlphaFoldDB" id="A0AAV2FWG3"/>
<accession>A0AAV2FWG3</accession>
<organism evidence="1 2">
    <name type="scientific">Linum trigynum</name>
    <dbReference type="NCBI Taxonomy" id="586398"/>
    <lineage>
        <taxon>Eukaryota</taxon>
        <taxon>Viridiplantae</taxon>
        <taxon>Streptophyta</taxon>
        <taxon>Embryophyta</taxon>
        <taxon>Tracheophyta</taxon>
        <taxon>Spermatophyta</taxon>
        <taxon>Magnoliopsida</taxon>
        <taxon>eudicotyledons</taxon>
        <taxon>Gunneridae</taxon>
        <taxon>Pentapetalae</taxon>
        <taxon>rosids</taxon>
        <taxon>fabids</taxon>
        <taxon>Malpighiales</taxon>
        <taxon>Linaceae</taxon>
        <taxon>Linum</taxon>
    </lineage>
</organism>
<dbReference type="Proteomes" id="UP001497516">
    <property type="component" value="Chromosome 7"/>
</dbReference>
<evidence type="ECO:0000313" key="1">
    <source>
        <dbReference type="EMBL" id="CAL1402656.1"/>
    </source>
</evidence>
<keyword evidence="2" id="KW-1185">Reference proteome</keyword>
<proteinExistence type="predicted"/>
<name>A0AAV2FWG3_9ROSI</name>
<evidence type="ECO:0000313" key="2">
    <source>
        <dbReference type="Proteomes" id="UP001497516"/>
    </source>
</evidence>
<reference evidence="1 2" key="1">
    <citation type="submission" date="2024-04" db="EMBL/GenBank/DDBJ databases">
        <authorList>
            <person name="Fracassetti M."/>
        </authorList>
    </citation>
    <scope>NUCLEOTIDE SEQUENCE [LARGE SCALE GENOMIC DNA]</scope>
</reference>
<dbReference type="EMBL" id="OZ034820">
    <property type="protein sequence ID" value="CAL1402656.1"/>
    <property type="molecule type" value="Genomic_DNA"/>
</dbReference>
<protein>
    <submittedName>
        <fullName evidence="1">Uncharacterized protein</fullName>
    </submittedName>
</protein>